<proteinExistence type="inferred from homology"/>
<comment type="pathway">
    <text evidence="2">Glycolipid biosynthesis; glycosylphosphatidylinositol-anchor biosynthesis.</text>
</comment>
<comment type="similarity">
    <text evidence="3">Belongs to the PIGC family.</text>
</comment>
<reference evidence="10" key="1">
    <citation type="submission" date="2022-11" db="UniProtKB">
        <authorList>
            <consortium name="WormBaseParasite"/>
        </authorList>
    </citation>
    <scope>IDENTIFICATION</scope>
</reference>
<evidence type="ECO:0000256" key="7">
    <source>
        <dbReference type="ARBA" id="ARBA00023136"/>
    </source>
</evidence>
<dbReference type="PANTHER" id="PTHR12982">
    <property type="entry name" value="PHOSPHATIDYLINOSITOL GLYCAN, CLASS C"/>
    <property type="match status" value="1"/>
</dbReference>
<accession>A0A915A7X7</accession>
<dbReference type="AlphaFoldDB" id="A0A915A7X7"/>
<evidence type="ECO:0000256" key="8">
    <source>
        <dbReference type="SAM" id="Phobius"/>
    </source>
</evidence>
<feature type="transmembrane region" description="Helical" evidence="8">
    <location>
        <begin position="78"/>
        <end position="97"/>
    </location>
</feature>
<name>A0A915A7X7_PARUN</name>
<organism evidence="9 10">
    <name type="scientific">Parascaris univalens</name>
    <name type="common">Nematode worm</name>
    <dbReference type="NCBI Taxonomy" id="6257"/>
    <lineage>
        <taxon>Eukaryota</taxon>
        <taxon>Metazoa</taxon>
        <taxon>Ecdysozoa</taxon>
        <taxon>Nematoda</taxon>
        <taxon>Chromadorea</taxon>
        <taxon>Rhabditida</taxon>
        <taxon>Spirurina</taxon>
        <taxon>Ascaridomorpha</taxon>
        <taxon>Ascaridoidea</taxon>
        <taxon>Ascarididae</taxon>
        <taxon>Parascaris</taxon>
    </lineage>
</organism>
<evidence type="ECO:0000256" key="1">
    <source>
        <dbReference type="ARBA" id="ARBA00004141"/>
    </source>
</evidence>
<dbReference type="WBParaSite" id="PgR002_g021_t03">
    <property type="protein sequence ID" value="PgR002_g021_t03"/>
    <property type="gene ID" value="PgR002_g021"/>
</dbReference>
<feature type="transmembrane region" description="Helical" evidence="8">
    <location>
        <begin position="217"/>
        <end position="235"/>
    </location>
</feature>
<evidence type="ECO:0000313" key="9">
    <source>
        <dbReference type="Proteomes" id="UP000887569"/>
    </source>
</evidence>
<comment type="subcellular location">
    <subcellularLocation>
        <location evidence="1">Membrane</location>
        <topology evidence="1">Multi-pass membrane protein</topology>
    </subcellularLocation>
</comment>
<dbReference type="PANTHER" id="PTHR12982:SF0">
    <property type="entry name" value="PHOSPHATIDYLINOSITOL N-ACETYLGLUCOSAMINYLTRANSFERASE SUBUNIT C"/>
    <property type="match status" value="1"/>
</dbReference>
<evidence type="ECO:0000313" key="10">
    <source>
        <dbReference type="WBParaSite" id="PgR002_g021_t03"/>
    </source>
</evidence>
<keyword evidence="9" id="KW-1185">Reference proteome</keyword>
<sequence length="283" mass="31858">MERRANWRKVLYERQPFPDNYSGGKEFLKELRTNVSLVKYSFLEAACGACRVVLHEEAIVIYALVFNWMMDLPAATPYVFSSLLVIIVPFYATYALLVHIQWPTFYDHLLTLFTLIFYGYALTPIIRTLTDAISTDTIYAMSAALFTLSFIFHDYAMSASLVSTILSVNLSLAASICLVSRIKSDETAFTLLAISMALFSYWPIVRNELINRCPLSPLLMVIVICPLTVIALISYSGVLLALLQLALHSFVVVLCPWILVKMQSLKSTIHGPWDEACLGERST</sequence>
<evidence type="ECO:0000256" key="2">
    <source>
        <dbReference type="ARBA" id="ARBA00004687"/>
    </source>
</evidence>
<keyword evidence="5 8" id="KW-0812">Transmembrane</keyword>
<dbReference type="GO" id="GO:0006506">
    <property type="term" value="P:GPI anchor biosynthetic process"/>
    <property type="evidence" value="ECO:0007669"/>
    <property type="project" value="UniProtKB-KW"/>
</dbReference>
<keyword evidence="7 8" id="KW-0472">Membrane</keyword>
<dbReference type="InterPro" id="IPR009450">
    <property type="entry name" value="Plno_GlcNAc_GPI2"/>
</dbReference>
<feature type="transmembrane region" description="Helical" evidence="8">
    <location>
        <begin position="241"/>
        <end position="260"/>
    </location>
</feature>
<keyword evidence="6 8" id="KW-1133">Transmembrane helix</keyword>
<evidence type="ECO:0000256" key="4">
    <source>
        <dbReference type="ARBA" id="ARBA00022502"/>
    </source>
</evidence>
<protein>
    <submittedName>
        <fullName evidence="10">Phosphatidylinositol N-acetylglucosaminyltransferase subunit C</fullName>
    </submittedName>
</protein>
<keyword evidence="4" id="KW-0337">GPI-anchor biosynthesis</keyword>
<evidence type="ECO:0000256" key="3">
    <source>
        <dbReference type="ARBA" id="ARBA00008321"/>
    </source>
</evidence>
<evidence type="ECO:0000256" key="6">
    <source>
        <dbReference type="ARBA" id="ARBA00022989"/>
    </source>
</evidence>
<dbReference type="Pfam" id="PF06432">
    <property type="entry name" value="GPI2"/>
    <property type="match status" value="1"/>
</dbReference>
<feature type="transmembrane region" description="Helical" evidence="8">
    <location>
        <begin position="109"/>
        <end position="126"/>
    </location>
</feature>
<dbReference type="PIRSF" id="PIRSF016104">
    <property type="entry name" value="GPI2"/>
    <property type="match status" value="1"/>
</dbReference>
<feature type="transmembrane region" description="Helical" evidence="8">
    <location>
        <begin position="188"/>
        <end position="205"/>
    </location>
</feature>
<evidence type="ECO:0000256" key="5">
    <source>
        <dbReference type="ARBA" id="ARBA00022692"/>
    </source>
</evidence>
<feature type="transmembrane region" description="Helical" evidence="8">
    <location>
        <begin position="132"/>
        <end position="152"/>
    </location>
</feature>
<dbReference type="Proteomes" id="UP000887569">
    <property type="component" value="Unplaced"/>
</dbReference>
<dbReference type="GO" id="GO:0000506">
    <property type="term" value="C:glycosylphosphatidylinositol-N-acetylglucosaminyltransferase (GPI-GnT) complex"/>
    <property type="evidence" value="ECO:0007669"/>
    <property type="project" value="TreeGrafter"/>
</dbReference>